<evidence type="ECO:0000256" key="5">
    <source>
        <dbReference type="ARBA" id="ARBA00023170"/>
    </source>
</evidence>
<comment type="subcellular location">
    <subcellularLocation>
        <location evidence="7">Endomembrane system</location>
        <topology evidence="7">Single-pass type I membrane protein</topology>
    </subcellularLocation>
</comment>
<dbReference type="GO" id="GO:0012505">
    <property type="term" value="C:endomembrane system"/>
    <property type="evidence" value="ECO:0007669"/>
    <property type="project" value="UniProtKB-SubCell"/>
</dbReference>
<feature type="domain" description="TIR" evidence="8">
    <location>
        <begin position="7"/>
        <end position="68"/>
    </location>
</feature>
<name>A0A0E9U776_ANGAN</name>
<evidence type="ECO:0000256" key="4">
    <source>
        <dbReference type="ARBA" id="ARBA00023136"/>
    </source>
</evidence>
<dbReference type="EMBL" id="GBXM01046838">
    <property type="protein sequence ID" value="JAH61739.1"/>
    <property type="molecule type" value="Transcribed_RNA"/>
</dbReference>
<reference evidence="9" key="2">
    <citation type="journal article" date="2015" name="Fish Shellfish Immunol.">
        <title>Early steps in the European eel (Anguilla anguilla)-Vibrio vulnificus interaction in the gills: Role of the RtxA13 toxin.</title>
        <authorList>
            <person name="Callol A."/>
            <person name="Pajuelo D."/>
            <person name="Ebbesson L."/>
            <person name="Teles M."/>
            <person name="MacKenzie S."/>
            <person name="Amaro C."/>
        </authorList>
    </citation>
    <scope>NUCLEOTIDE SEQUENCE</scope>
</reference>
<dbReference type="PANTHER" id="PTHR47410:SF4">
    <property type="entry name" value="TOLL-LIKE RECEPTOR 9"/>
    <property type="match status" value="1"/>
</dbReference>
<dbReference type="GO" id="GO:0002224">
    <property type="term" value="P:toll-like receptor signaling pathway"/>
    <property type="evidence" value="ECO:0007669"/>
    <property type="project" value="TreeGrafter"/>
</dbReference>
<dbReference type="GO" id="GO:0032755">
    <property type="term" value="P:positive regulation of interleukin-6 production"/>
    <property type="evidence" value="ECO:0007669"/>
    <property type="project" value="TreeGrafter"/>
</dbReference>
<keyword evidence="4" id="KW-0472">Membrane</keyword>
<evidence type="ECO:0000313" key="9">
    <source>
        <dbReference type="EMBL" id="JAH61739.1"/>
    </source>
</evidence>
<dbReference type="SUPFAM" id="SSF52200">
    <property type="entry name" value="Toll/Interleukin receptor TIR domain"/>
    <property type="match status" value="1"/>
</dbReference>
<evidence type="ECO:0000256" key="7">
    <source>
        <dbReference type="ARBA" id="ARBA00046288"/>
    </source>
</evidence>
<dbReference type="Gene3D" id="3.40.50.10140">
    <property type="entry name" value="Toll/interleukin-1 receptor homology (TIR) domain"/>
    <property type="match status" value="1"/>
</dbReference>
<accession>A0A0E9U776</accession>
<dbReference type="PANTHER" id="PTHR47410">
    <property type="entry name" value="TOLL-LIKE RECEPTOR 7-RELATED"/>
    <property type="match status" value="1"/>
</dbReference>
<keyword evidence="3" id="KW-1133">Transmembrane helix</keyword>
<dbReference type="GO" id="GO:0005886">
    <property type="term" value="C:plasma membrane"/>
    <property type="evidence" value="ECO:0007669"/>
    <property type="project" value="TreeGrafter"/>
</dbReference>
<protein>
    <recommendedName>
        <fullName evidence="8">TIR domain-containing protein</fullName>
    </recommendedName>
</protein>
<dbReference type="InterPro" id="IPR000157">
    <property type="entry name" value="TIR_dom"/>
</dbReference>
<evidence type="ECO:0000256" key="1">
    <source>
        <dbReference type="ARBA" id="ARBA00022692"/>
    </source>
</evidence>
<dbReference type="GO" id="GO:0051607">
    <property type="term" value="P:defense response to virus"/>
    <property type="evidence" value="ECO:0007669"/>
    <property type="project" value="TreeGrafter"/>
</dbReference>
<dbReference type="AlphaFoldDB" id="A0A0E9U776"/>
<evidence type="ECO:0000256" key="6">
    <source>
        <dbReference type="ARBA" id="ARBA00023180"/>
    </source>
</evidence>
<organism evidence="9">
    <name type="scientific">Anguilla anguilla</name>
    <name type="common">European freshwater eel</name>
    <name type="synonym">Muraena anguilla</name>
    <dbReference type="NCBI Taxonomy" id="7936"/>
    <lineage>
        <taxon>Eukaryota</taxon>
        <taxon>Metazoa</taxon>
        <taxon>Chordata</taxon>
        <taxon>Craniata</taxon>
        <taxon>Vertebrata</taxon>
        <taxon>Euteleostomi</taxon>
        <taxon>Actinopterygii</taxon>
        <taxon>Neopterygii</taxon>
        <taxon>Teleostei</taxon>
        <taxon>Anguilliformes</taxon>
        <taxon>Anguillidae</taxon>
        <taxon>Anguilla</taxon>
    </lineage>
</organism>
<keyword evidence="6" id="KW-0325">Glycoprotein</keyword>
<dbReference type="GO" id="GO:0007249">
    <property type="term" value="P:canonical NF-kappaB signal transduction"/>
    <property type="evidence" value="ECO:0007669"/>
    <property type="project" value="TreeGrafter"/>
</dbReference>
<dbReference type="GO" id="GO:0038187">
    <property type="term" value="F:pattern recognition receptor activity"/>
    <property type="evidence" value="ECO:0007669"/>
    <property type="project" value="TreeGrafter"/>
</dbReference>
<evidence type="ECO:0000259" key="8">
    <source>
        <dbReference type="PROSITE" id="PS50104"/>
    </source>
</evidence>
<reference evidence="9" key="1">
    <citation type="submission" date="2014-11" db="EMBL/GenBank/DDBJ databases">
        <authorList>
            <person name="Amaro Gonzalez C."/>
        </authorList>
    </citation>
    <scope>NUCLEOTIDE SEQUENCE</scope>
</reference>
<dbReference type="PROSITE" id="PS50104">
    <property type="entry name" value="TIR"/>
    <property type="match status" value="1"/>
</dbReference>
<keyword evidence="5" id="KW-0675">Receptor</keyword>
<proteinExistence type="predicted"/>
<keyword evidence="2" id="KW-0732">Signal</keyword>
<evidence type="ECO:0000256" key="3">
    <source>
        <dbReference type="ARBA" id="ARBA00022989"/>
    </source>
</evidence>
<sequence>MLQNNSNQHDAFVVFDTRNVPVRDWVYNELVVNLEDRGMRRFSLCLEERDWGPWSCMHRESTQCCKQQ</sequence>
<keyword evidence="1" id="KW-0812">Transmembrane</keyword>
<evidence type="ECO:0000256" key="2">
    <source>
        <dbReference type="ARBA" id="ARBA00022729"/>
    </source>
</evidence>
<dbReference type="InterPro" id="IPR035897">
    <property type="entry name" value="Toll_tir_struct_dom_sf"/>
</dbReference>